<dbReference type="Pfam" id="PF02118">
    <property type="entry name" value="Srg"/>
    <property type="match status" value="1"/>
</dbReference>
<dbReference type="PANTHER" id="PTHR31627:SF42">
    <property type="entry name" value="G_PROTEIN_RECEP_F1_2 DOMAIN-CONTAINING PROTEIN-RELATED"/>
    <property type="match status" value="1"/>
</dbReference>
<proteinExistence type="inferred from homology"/>
<dbReference type="InterPro" id="IPR051119">
    <property type="entry name" value="Nematode_SR-like"/>
</dbReference>
<dbReference type="GO" id="GO:0007606">
    <property type="term" value="P:sensory perception of chemical stimulus"/>
    <property type="evidence" value="ECO:0007669"/>
    <property type="project" value="UniProtKB-UniRule"/>
</dbReference>
<evidence type="ECO:0000256" key="4">
    <source>
        <dbReference type="ARBA" id="ARBA00022989"/>
    </source>
</evidence>
<feature type="non-terminal residue" evidence="7">
    <location>
        <position position="214"/>
    </location>
</feature>
<dbReference type="EMBL" id="BTRK01000006">
    <property type="protein sequence ID" value="GMR60078.1"/>
    <property type="molecule type" value="Genomic_DNA"/>
</dbReference>
<evidence type="ECO:0000256" key="3">
    <source>
        <dbReference type="ARBA" id="ARBA00022692"/>
    </source>
</evidence>
<comment type="similarity">
    <text evidence="2 6">Belongs to the nematode receptor-like protein srg family.</text>
</comment>
<comment type="caution">
    <text evidence="6">Lacks conserved residue(s) required for the propagation of feature annotation.</text>
</comment>
<keyword evidence="4 6" id="KW-1133">Transmembrane helix</keyword>
<gene>
    <name evidence="7" type="ORF">PMAYCL1PPCAC_30273</name>
</gene>
<evidence type="ECO:0000256" key="6">
    <source>
        <dbReference type="RuleBase" id="RU280813"/>
    </source>
</evidence>
<dbReference type="InterPro" id="IPR000609">
    <property type="entry name" value="7TM_GPCR_serpentine_rcpt_Srg"/>
</dbReference>
<dbReference type="GO" id="GO:0004888">
    <property type="term" value="F:transmembrane signaling receptor activity"/>
    <property type="evidence" value="ECO:0007669"/>
    <property type="project" value="InterPro"/>
</dbReference>
<organism evidence="7 8">
    <name type="scientific">Pristionchus mayeri</name>
    <dbReference type="NCBI Taxonomy" id="1317129"/>
    <lineage>
        <taxon>Eukaryota</taxon>
        <taxon>Metazoa</taxon>
        <taxon>Ecdysozoa</taxon>
        <taxon>Nematoda</taxon>
        <taxon>Chromadorea</taxon>
        <taxon>Rhabditida</taxon>
        <taxon>Rhabditina</taxon>
        <taxon>Diplogasteromorpha</taxon>
        <taxon>Diplogasteroidea</taxon>
        <taxon>Neodiplogasteridae</taxon>
        <taxon>Pristionchus</taxon>
    </lineage>
</organism>
<dbReference type="Gene3D" id="1.20.1070.10">
    <property type="entry name" value="Rhodopsin 7-helix transmembrane proteins"/>
    <property type="match status" value="1"/>
</dbReference>
<feature type="transmembrane region" description="Helical" evidence="6">
    <location>
        <begin position="176"/>
        <end position="198"/>
    </location>
</feature>
<accession>A0AAN5DAR6</accession>
<comment type="caution">
    <text evidence="7">The sequence shown here is derived from an EMBL/GenBank/DDBJ whole genome shotgun (WGS) entry which is preliminary data.</text>
</comment>
<feature type="transmembrane region" description="Helical" evidence="6">
    <location>
        <begin position="51"/>
        <end position="70"/>
    </location>
</feature>
<evidence type="ECO:0000256" key="1">
    <source>
        <dbReference type="ARBA" id="ARBA00004141"/>
    </source>
</evidence>
<dbReference type="AlphaFoldDB" id="A0AAN5DAR6"/>
<feature type="transmembrane region" description="Helical" evidence="6">
    <location>
        <begin position="6"/>
        <end position="30"/>
    </location>
</feature>
<evidence type="ECO:0000256" key="2">
    <source>
        <dbReference type="ARBA" id="ARBA00005692"/>
    </source>
</evidence>
<sequence>SSSDIIFNMLVFGSHCFSFCHTIGKVRALIIGTRFTAICYPLKIFWTRCRVRMATCLMFLIPVLLYSFMIPPKAIYRRNEAGYNVYIGVEEWAQELSKLISASTYLIFIGVSIPMCVASIFKLRKAQLFNENALVKQERAMLIYTILITLVHLLKSAQQILWFITMKTNNIPLFNIATSVYFLPNTLNTFVPPLFLLITSKIVRAEVSLVVITK</sequence>
<evidence type="ECO:0000256" key="5">
    <source>
        <dbReference type="ARBA" id="ARBA00023136"/>
    </source>
</evidence>
<comment type="subcellular location">
    <subcellularLocation>
        <location evidence="1">Membrane</location>
        <topology evidence="1">Multi-pass membrane protein</topology>
    </subcellularLocation>
</comment>
<dbReference type="GO" id="GO:0016020">
    <property type="term" value="C:membrane"/>
    <property type="evidence" value="ECO:0007669"/>
    <property type="project" value="UniProtKB-SubCell"/>
</dbReference>
<feature type="transmembrane region" description="Helical" evidence="6">
    <location>
        <begin position="99"/>
        <end position="121"/>
    </location>
</feature>
<dbReference type="PANTHER" id="PTHR31627">
    <property type="entry name" value="SERPENTINE RECEPTOR CLASS GAMMA-RELATED"/>
    <property type="match status" value="1"/>
</dbReference>
<keyword evidence="5 6" id="KW-0472">Membrane</keyword>
<feature type="non-terminal residue" evidence="7">
    <location>
        <position position="1"/>
    </location>
</feature>
<reference evidence="8" key="1">
    <citation type="submission" date="2022-10" db="EMBL/GenBank/DDBJ databases">
        <title>Genome assembly of Pristionchus species.</title>
        <authorList>
            <person name="Yoshida K."/>
            <person name="Sommer R.J."/>
        </authorList>
    </citation>
    <scope>NUCLEOTIDE SEQUENCE [LARGE SCALE GENOMIC DNA]</scope>
    <source>
        <strain evidence="8">RS5460</strain>
    </source>
</reference>
<keyword evidence="8" id="KW-1185">Reference proteome</keyword>
<evidence type="ECO:0000313" key="8">
    <source>
        <dbReference type="Proteomes" id="UP001328107"/>
    </source>
</evidence>
<name>A0AAN5DAR6_9BILA</name>
<keyword evidence="3 6" id="KW-0812">Transmembrane</keyword>
<dbReference type="Proteomes" id="UP001328107">
    <property type="component" value="Unassembled WGS sequence"/>
</dbReference>
<protein>
    <recommendedName>
        <fullName evidence="6">Serpentine receptor class gamma</fullName>
    </recommendedName>
</protein>
<feature type="transmembrane region" description="Helical" evidence="6">
    <location>
        <begin position="142"/>
        <end position="164"/>
    </location>
</feature>
<evidence type="ECO:0000313" key="7">
    <source>
        <dbReference type="EMBL" id="GMR60078.1"/>
    </source>
</evidence>